<dbReference type="EMBL" id="MT143190">
    <property type="protein sequence ID" value="QJA93950.1"/>
    <property type="molecule type" value="Genomic_DNA"/>
</dbReference>
<name>A0A6M3LGH6_9ZZZZ</name>
<organism evidence="1">
    <name type="scientific">viral metagenome</name>
    <dbReference type="NCBI Taxonomy" id="1070528"/>
    <lineage>
        <taxon>unclassified sequences</taxon>
        <taxon>metagenomes</taxon>
        <taxon>organismal metagenomes</taxon>
    </lineage>
</organism>
<accession>A0A6M3LGH6</accession>
<proteinExistence type="predicted"/>
<gene>
    <name evidence="1" type="ORF">MM415B04056_0007</name>
</gene>
<sequence>MLGMVSFYNPDEHSIIPGALSEFCKRLVENDPKRKGKLFVVRYNKLGVFVIAEWLAKPKDVFVDIMNLGKSLSSFTRDKASELRHRLFAPITAAETDRLTAGADSDYHHEMQDFNESETERLAKCEIGE</sequence>
<evidence type="ECO:0000313" key="1">
    <source>
        <dbReference type="EMBL" id="QJA93950.1"/>
    </source>
</evidence>
<reference evidence="1" key="1">
    <citation type="submission" date="2020-03" db="EMBL/GenBank/DDBJ databases">
        <title>The deep terrestrial virosphere.</title>
        <authorList>
            <person name="Holmfeldt K."/>
            <person name="Nilsson E."/>
            <person name="Simone D."/>
            <person name="Lopez-Fernandez M."/>
            <person name="Wu X."/>
            <person name="de Brujin I."/>
            <person name="Lundin D."/>
            <person name="Andersson A."/>
            <person name="Bertilsson S."/>
            <person name="Dopson M."/>
        </authorList>
    </citation>
    <scope>NUCLEOTIDE SEQUENCE</scope>
    <source>
        <strain evidence="1">MM415B04056</strain>
    </source>
</reference>
<protein>
    <submittedName>
        <fullName evidence="1">Uncharacterized protein</fullName>
    </submittedName>
</protein>
<dbReference type="AlphaFoldDB" id="A0A6M3LGH6"/>